<organism evidence="1 2">
    <name type="scientific">Gossypium stocksii</name>
    <dbReference type="NCBI Taxonomy" id="47602"/>
    <lineage>
        <taxon>Eukaryota</taxon>
        <taxon>Viridiplantae</taxon>
        <taxon>Streptophyta</taxon>
        <taxon>Embryophyta</taxon>
        <taxon>Tracheophyta</taxon>
        <taxon>Spermatophyta</taxon>
        <taxon>Magnoliopsida</taxon>
        <taxon>eudicotyledons</taxon>
        <taxon>Gunneridae</taxon>
        <taxon>Pentapetalae</taxon>
        <taxon>rosids</taxon>
        <taxon>malvids</taxon>
        <taxon>Malvales</taxon>
        <taxon>Malvaceae</taxon>
        <taxon>Malvoideae</taxon>
        <taxon>Gossypium</taxon>
    </lineage>
</organism>
<gene>
    <name evidence="1" type="ORF">J1N35_014946</name>
</gene>
<dbReference type="EMBL" id="JAIQCV010000005">
    <property type="protein sequence ID" value="KAH1098025.1"/>
    <property type="molecule type" value="Genomic_DNA"/>
</dbReference>
<dbReference type="GO" id="GO:0010008">
    <property type="term" value="C:endosome membrane"/>
    <property type="evidence" value="ECO:0007669"/>
    <property type="project" value="TreeGrafter"/>
</dbReference>
<sequence>MAQYVAPFYQENMDTLRKPNIGTEEPDNIYDYSDDFIFHNQYEKSQKLLDFENNGLIWFPPPPEDENDEIESNFFTYDDEDDDIGDSSAMFSSSSSFSSMFPAREKQNEGNKEPFRAIIQGHFRALVLQLLLGEGIKVGKEDNAGDWLDIITTIAWQAAKFVKPDTSKGGSMDPGDYVKVKCIASGNPSKRYWML</sequence>
<reference evidence="1 2" key="1">
    <citation type="journal article" date="2021" name="Plant Biotechnol. J.">
        <title>Multi-omics assisted identification of the key and species-specific regulatory components of drought-tolerant mechanisms in Gossypium stocksii.</title>
        <authorList>
            <person name="Yu D."/>
            <person name="Ke L."/>
            <person name="Zhang D."/>
            <person name="Wu Y."/>
            <person name="Sun Y."/>
            <person name="Mei J."/>
            <person name="Sun J."/>
            <person name="Sun Y."/>
        </authorList>
    </citation>
    <scope>NUCLEOTIDE SEQUENCE [LARGE SCALE GENOMIC DNA]</scope>
    <source>
        <strain evidence="2">cv. E1</strain>
        <tissue evidence="1">Leaf</tissue>
    </source>
</reference>
<name>A0A9D3VVZ4_9ROSI</name>
<accession>A0A9D3VVZ4</accession>
<proteinExistence type="predicted"/>
<dbReference type="GO" id="GO:0000285">
    <property type="term" value="F:1-phosphatidylinositol-3-phosphate 5-kinase activity"/>
    <property type="evidence" value="ECO:0007669"/>
    <property type="project" value="TreeGrafter"/>
</dbReference>
<comment type="caution">
    <text evidence="1">The sequence shown here is derived from an EMBL/GenBank/DDBJ whole genome shotgun (WGS) entry which is preliminary data.</text>
</comment>
<dbReference type="PANTHER" id="PTHR45748:SF14">
    <property type="entry name" value="1-PHOSPHATIDYLINOSITOL-3-PHOSPHATE 5-KINASE FAB1C-RELATED"/>
    <property type="match status" value="1"/>
</dbReference>
<dbReference type="PANTHER" id="PTHR45748">
    <property type="entry name" value="1-PHOSPHATIDYLINOSITOL 3-PHOSPHATE 5-KINASE-RELATED"/>
    <property type="match status" value="1"/>
</dbReference>
<evidence type="ECO:0000313" key="2">
    <source>
        <dbReference type="Proteomes" id="UP000828251"/>
    </source>
</evidence>
<evidence type="ECO:0000313" key="1">
    <source>
        <dbReference type="EMBL" id="KAH1098025.1"/>
    </source>
</evidence>
<dbReference type="AlphaFoldDB" id="A0A9D3VVZ4"/>
<dbReference type="OrthoDB" id="1726676at2759"/>
<keyword evidence="2" id="KW-1185">Reference proteome</keyword>
<dbReference type="Proteomes" id="UP000828251">
    <property type="component" value="Unassembled WGS sequence"/>
</dbReference>
<protein>
    <submittedName>
        <fullName evidence="1">Uncharacterized protein</fullName>
    </submittedName>
</protein>
<dbReference type="GO" id="GO:0046854">
    <property type="term" value="P:phosphatidylinositol phosphate biosynthetic process"/>
    <property type="evidence" value="ECO:0007669"/>
    <property type="project" value="TreeGrafter"/>
</dbReference>